<gene>
    <name evidence="2" type="ORF">KME25_32300</name>
</gene>
<comment type="caution">
    <text evidence="2">The sequence shown here is derived from an EMBL/GenBank/DDBJ whole genome shotgun (WGS) entry which is preliminary data.</text>
</comment>
<reference evidence="2" key="1">
    <citation type="submission" date="2021-05" db="EMBL/GenBank/DDBJ databases">
        <authorList>
            <person name="Pietrasiak N."/>
            <person name="Ward R."/>
            <person name="Stajich J.E."/>
            <person name="Kurbessoian T."/>
        </authorList>
    </citation>
    <scope>NUCLEOTIDE SEQUENCE</scope>
    <source>
        <strain evidence="2">CPER-KK1</strain>
    </source>
</reference>
<proteinExistence type="predicted"/>
<sequence>MLSQLVRRLSITSTKFYLFLAGASAIFVYFLSPTRESVYQLIGANLGLRLWWLDDLPMVPEEHKMLAAFILVGLLAISIMSTKLLGLLTGASIVFVYLVSPTRDPAYKPMGGWSGSQLWWLQDMREGHWMLGASILATLLAINLTLNLWQWCGIQTDTMANLHGENTLLSYFLVGMMHFVAGIVIWVSLSYVFVFYLLMQWLVD</sequence>
<feature type="transmembrane region" description="Helical" evidence="1">
    <location>
        <begin position="169"/>
        <end position="198"/>
    </location>
</feature>
<protein>
    <submittedName>
        <fullName evidence="2">Uncharacterized protein</fullName>
    </submittedName>
</protein>
<organism evidence="2 3">
    <name type="scientific">Symplocastrum torsivum CPER-KK1</name>
    <dbReference type="NCBI Taxonomy" id="450513"/>
    <lineage>
        <taxon>Bacteria</taxon>
        <taxon>Bacillati</taxon>
        <taxon>Cyanobacteriota</taxon>
        <taxon>Cyanophyceae</taxon>
        <taxon>Oscillatoriophycideae</taxon>
        <taxon>Oscillatoriales</taxon>
        <taxon>Microcoleaceae</taxon>
        <taxon>Symplocastrum</taxon>
    </lineage>
</organism>
<name>A0A951PSN0_9CYAN</name>
<feature type="transmembrane region" description="Helical" evidence="1">
    <location>
        <begin position="65"/>
        <end position="98"/>
    </location>
</feature>
<evidence type="ECO:0000313" key="2">
    <source>
        <dbReference type="EMBL" id="MBW4549051.1"/>
    </source>
</evidence>
<dbReference type="Proteomes" id="UP000753908">
    <property type="component" value="Unassembled WGS sequence"/>
</dbReference>
<feature type="transmembrane region" description="Helical" evidence="1">
    <location>
        <begin position="129"/>
        <end position="149"/>
    </location>
</feature>
<keyword evidence="1" id="KW-0472">Membrane</keyword>
<accession>A0A951PSN0</accession>
<evidence type="ECO:0000313" key="3">
    <source>
        <dbReference type="Proteomes" id="UP000753908"/>
    </source>
</evidence>
<dbReference type="EMBL" id="JAHHIF010000081">
    <property type="protein sequence ID" value="MBW4549051.1"/>
    <property type="molecule type" value="Genomic_DNA"/>
</dbReference>
<evidence type="ECO:0000256" key="1">
    <source>
        <dbReference type="SAM" id="Phobius"/>
    </source>
</evidence>
<feature type="transmembrane region" description="Helical" evidence="1">
    <location>
        <begin position="12"/>
        <end position="31"/>
    </location>
</feature>
<reference evidence="2" key="2">
    <citation type="journal article" date="2022" name="Microbiol. Resour. Announc.">
        <title>Metagenome Sequencing to Explore Phylogenomics of Terrestrial Cyanobacteria.</title>
        <authorList>
            <person name="Ward R.D."/>
            <person name="Stajich J.E."/>
            <person name="Johansen J.R."/>
            <person name="Huntemann M."/>
            <person name="Clum A."/>
            <person name="Foster B."/>
            <person name="Foster B."/>
            <person name="Roux S."/>
            <person name="Palaniappan K."/>
            <person name="Varghese N."/>
            <person name="Mukherjee S."/>
            <person name="Reddy T.B.K."/>
            <person name="Daum C."/>
            <person name="Copeland A."/>
            <person name="Chen I.A."/>
            <person name="Ivanova N.N."/>
            <person name="Kyrpides N.C."/>
            <person name="Shapiro N."/>
            <person name="Eloe-Fadrosh E.A."/>
            <person name="Pietrasiak N."/>
        </authorList>
    </citation>
    <scope>NUCLEOTIDE SEQUENCE</scope>
    <source>
        <strain evidence="2">CPER-KK1</strain>
    </source>
</reference>
<keyword evidence="1" id="KW-0812">Transmembrane</keyword>
<dbReference type="AlphaFoldDB" id="A0A951PSN0"/>
<keyword evidence="1" id="KW-1133">Transmembrane helix</keyword>